<protein>
    <submittedName>
        <fullName evidence="2">Uncharacterized protein</fullName>
    </submittedName>
</protein>
<name>A6G6V6_9BACT</name>
<proteinExistence type="predicted"/>
<evidence type="ECO:0000313" key="2">
    <source>
        <dbReference type="EMBL" id="EDM78409.1"/>
    </source>
</evidence>
<reference evidence="2 3" key="1">
    <citation type="submission" date="2007-06" db="EMBL/GenBank/DDBJ databases">
        <authorList>
            <person name="Shimkets L."/>
            <person name="Ferriera S."/>
            <person name="Johnson J."/>
            <person name="Kravitz S."/>
            <person name="Beeson K."/>
            <person name="Sutton G."/>
            <person name="Rogers Y.-H."/>
            <person name="Friedman R."/>
            <person name="Frazier M."/>
            <person name="Venter J.C."/>
        </authorList>
    </citation>
    <scope>NUCLEOTIDE SEQUENCE [LARGE SCALE GENOMIC DNA]</scope>
    <source>
        <strain evidence="2 3">SIR-1</strain>
    </source>
</reference>
<accession>A6G6V6</accession>
<comment type="caution">
    <text evidence="2">The sequence shown here is derived from an EMBL/GenBank/DDBJ whole genome shotgun (WGS) entry which is preliminary data.</text>
</comment>
<dbReference type="AlphaFoldDB" id="A6G6V6"/>
<organism evidence="2 3">
    <name type="scientific">Plesiocystis pacifica SIR-1</name>
    <dbReference type="NCBI Taxonomy" id="391625"/>
    <lineage>
        <taxon>Bacteria</taxon>
        <taxon>Pseudomonadati</taxon>
        <taxon>Myxococcota</taxon>
        <taxon>Polyangia</taxon>
        <taxon>Nannocystales</taxon>
        <taxon>Nannocystaceae</taxon>
        <taxon>Plesiocystis</taxon>
    </lineage>
</organism>
<dbReference type="Proteomes" id="UP000005801">
    <property type="component" value="Unassembled WGS sequence"/>
</dbReference>
<dbReference type="EMBL" id="ABCS01000031">
    <property type="protein sequence ID" value="EDM78409.1"/>
    <property type="molecule type" value="Genomic_DNA"/>
</dbReference>
<keyword evidence="3" id="KW-1185">Reference proteome</keyword>
<evidence type="ECO:0000313" key="1">
    <source>
        <dbReference type="EMBL" id="EDM74787.1"/>
    </source>
</evidence>
<evidence type="ECO:0000313" key="3">
    <source>
        <dbReference type="Proteomes" id="UP000005801"/>
    </source>
</evidence>
<gene>
    <name evidence="2" type="ORF">PPSIR1_06156</name>
    <name evidence="1" type="ORF">PPSIR1_11030</name>
</gene>
<dbReference type="EMBL" id="ABCS01000115">
    <property type="protein sequence ID" value="EDM74787.1"/>
    <property type="molecule type" value="Genomic_DNA"/>
</dbReference>
<dbReference type="STRING" id="391625.PPSIR1_06156"/>
<sequence>MVRCLDNDPMVGKGRDLVWRGR</sequence>